<accession>A0AAD6VTC6</accession>
<name>A0AAD6VTC6_9AGAR</name>
<feature type="region of interest" description="Disordered" evidence="1">
    <location>
        <begin position="1"/>
        <end position="50"/>
    </location>
</feature>
<dbReference type="Proteomes" id="UP001219525">
    <property type="component" value="Unassembled WGS sequence"/>
</dbReference>
<keyword evidence="3" id="KW-1185">Reference proteome</keyword>
<evidence type="ECO:0000256" key="1">
    <source>
        <dbReference type="SAM" id="MobiDB-lite"/>
    </source>
</evidence>
<dbReference type="AlphaFoldDB" id="A0AAD6VTC6"/>
<protein>
    <recommendedName>
        <fullName evidence="4">Protein kinase domain-containing protein</fullName>
    </recommendedName>
</protein>
<reference evidence="2" key="1">
    <citation type="submission" date="2023-03" db="EMBL/GenBank/DDBJ databases">
        <title>Massive genome expansion in bonnet fungi (Mycena s.s.) driven by repeated elements and novel gene families across ecological guilds.</title>
        <authorList>
            <consortium name="Lawrence Berkeley National Laboratory"/>
            <person name="Harder C.B."/>
            <person name="Miyauchi S."/>
            <person name="Viragh M."/>
            <person name="Kuo A."/>
            <person name="Thoen E."/>
            <person name="Andreopoulos B."/>
            <person name="Lu D."/>
            <person name="Skrede I."/>
            <person name="Drula E."/>
            <person name="Henrissat B."/>
            <person name="Morin E."/>
            <person name="Kohler A."/>
            <person name="Barry K."/>
            <person name="LaButti K."/>
            <person name="Morin E."/>
            <person name="Salamov A."/>
            <person name="Lipzen A."/>
            <person name="Mereny Z."/>
            <person name="Hegedus B."/>
            <person name="Baldrian P."/>
            <person name="Stursova M."/>
            <person name="Weitz H."/>
            <person name="Taylor A."/>
            <person name="Grigoriev I.V."/>
            <person name="Nagy L.G."/>
            <person name="Martin F."/>
            <person name="Kauserud H."/>
        </authorList>
    </citation>
    <scope>NUCLEOTIDE SEQUENCE</scope>
    <source>
        <strain evidence="2">9144</strain>
    </source>
</reference>
<feature type="region of interest" description="Disordered" evidence="1">
    <location>
        <begin position="98"/>
        <end position="121"/>
    </location>
</feature>
<evidence type="ECO:0000313" key="2">
    <source>
        <dbReference type="EMBL" id="KAJ7222234.1"/>
    </source>
</evidence>
<organism evidence="2 3">
    <name type="scientific">Mycena pura</name>
    <dbReference type="NCBI Taxonomy" id="153505"/>
    <lineage>
        <taxon>Eukaryota</taxon>
        <taxon>Fungi</taxon>
        <taxon>Dikarya</taxon>
        <taxon>Basidiomycota</taxon>
        <taxon>Agaricomycotina</taxon>
        <taxon>Agaricomycetes</taxon>
        <taxon>Agaricomycetidae</taxon>
        <taxon>Agaricales</taxon>
        <taxon>Marasmiineae</taxon>
        <taxon>Mycenaceae</taxon>
        <taxon>Mycena</taxon>
    </lineage>
</organism>
<dbReference type="EMBL" id="JARJCW010000007">
    <property type="protein sequence ID" value="KAJ7222234.1"/>
    <property type="molecule type" value="Genomic_DNA"/>
</dbReference>
<feature type="compositionally biased region" description="Polar residues" evidence="1">
    <location>
        <begin position="1"/>
        <end position="14"/>
    </location>
</feature>
<evidence type="ECO:0000313" key="3">
    <source>
        <dbReference type="Proteomes" id="UP001219525"/>
    </source>
</evidence>
<evidence type="ECO:0008006" key="4">
    <source>
        <dbReference type="Google" id="ProtNLM"/>
    </source>
</evidence>
<sequence>MPTAGKTSAHYNGTTGSGGGIPTRRGRGVEQGANRRLPLRRGCGNSTRRGREVEEWVKSDRKESEWVVVQAQATAAAEDELAVAQQCARTRARWTGDARGAPCASASRHSMRKTVPTAERRGRGRCSMYSTYTRAQRRHIEVHKEWASANHRGLEAWLTGPGSRSQQARRNARTVESRNRGLVASWLVPALREEHDVFARAEARRENIVIRSVLAGDEKTCSVVTHDQDVKRVLRLQRNRGRRWDRRWLNAVKVVGRERGRPKAGAGGLLCRAESKTCRKVQRVSRKRCLRTRLSACGGKRPTGGCADPLLSEGADQRSRLRHTDLCLAFHPGRLAGSPCLGSQKAIYFGLVQIHARGVLHKHVAPWSVVRRPNGAMCFVDFFDAEVGHRCDPQTCKELCFLRNDLGLPDDITDVGQEY</sequence>
<gene>
    <name evidence="2" type="ORF">GGX14DRAFT_388061</name>
</gene>
<proteinExistence type="predicted"/>
<comment type="caution">
    <text evidence="2">The sequence shown here is derived from an EMBL/GenBank/DDBJ whole genome shotgun (WGS) entry which is preliminary data.</text>
</comment>